<keyword evidence="1" id="KW-0479">Metal-binding</keyword>
<accession>A0A9P1MVP6</accession>
<evidence type="ECO:0000256" key="3">
    <source>
        <dbReference type="ARBA" id="ARBA00022833"/>
    </source>
</evidence>
<keyword evidence="7" id="KW-1185">Reference proteome</keyword>
<gene>
    <name evidence="6" type="ORF">CAMP_LOCUS4636</name>
</gene>
<evidence type="ECO:0000256" key="1">
    <source>
        <dbReference type="ARBA" id="ARBA00022723"/>
    </source>
</evidence>
<reference evidence="6" key="1">
    <citation type="submission" date="2022-11" db="EMBL/GenBank/DDBJ databases">
        <authorList>
            <person name="Kikuchi T."/>
        </authorList>
    </citation>
    <scope>NUCLEOTIDE SEQUENCE</scope>
    <source>
        <strain evidence="6">PS1010</strain>
    </source>
</reference>
<sequence length="381" mass="42545">MSVWCQICNEMKPCDEAIQLIPCLHTFCRACIKELGRNQKSCPSMHCYSNITPPDLVISTCEGEKCQKKVTTAPEMLRTACNHDICQHCFDMACRKEKLACPAPNCGEPMIDDEDLICDGPCKQILVHDKSVTIPCCGAKMCEDCAANNTKTSDFCPPGKCIIKETGKKKKSDMQTRHTCLCTLNCEGEVLRNFPSEFECEHDVCIGCITAMLSECEKNGKSPCCPNKTCGIPYRCESVLALRAQFPDKKDYFAKFSLSVQFSMQTLKDETVTEIVISENFEKELAEQTFTIKVGACDDDENAQRLDYVKNGTLGDLIREVRRVLKILATEKIYGYYRSEDGKQVPLEVSQKTIRKTCDELGITEKTTILVDTSGIVGGKK</sequence>
<dbReference type="InterPro" id="IPR017907">
    <property type="entry name" value="Znf_RING_CS"/>
</dbReference>
<dbReference type="EMBL" id="CANHGI010000002">
    <property type="protein sequence ID" value="CAI5441999.1"/>
    <property type="molecule type" value="Genomic_DNA"/>
</dbReference>
<protein>
    <recommendedName>
        <fullName evidence="5">RING-type domain-containing protein</fullName>
    </recommendedName>
</protein>
<evidence type="ECO:0000259" key="5">
    <source>
        <dbReference type="PROSITE" id="PS50089"/>
    </source>
</evidence>
<keyword evidence="2 4" id="KW-0863">Zinc-finger</keyword>
<evidence type="ECO:0000256" key="2">
    <source>
        <dbReference type="ARBA" id="ARBA00022771"/>
    </source>
</evidence>
<dbReference type="PROSITE" id="PS00518">
    <property type="entry name" value="ZF_RING_1"/>
    <property type="match status" value="1"/>
</dbReference>
<dbReference type="InterPro" id="IPR001841">
    <property type="entry name" value="Znf_RING"/>
</dbReference>
<name>A0A9P1MVP6_9PELO</name>
<comment type="caution">
    <text evidence="6">The sequence shown here is derived from an EMBL/GenBank/DDBJ whole genome shotgun (WGS) entry which is preliminary data.</text>
</comment>
<evidence type="ECO:0000313" key="7">
    <source>
        <dbReference type="Proteomes" id="UP001152747"/>
    </source>
</evidence>
<dbReference type="OrthoDB" id="1711136at2759"/>
<dbReference type="InterPro" id="IPR013083">
    <property type="entry name" value="Znf_RING/FYVE/PHD"/>
</dbReference>
<dbReference type="Gene3D" id="3.30.40.10">
    <property type="entry name" value="Zinc/RING finger domain, C3HC4 (zinc finger)"/>
    <property type="match status" value="1"/>
</dbReference>
<organism evidence="6 7">
    <name type="scientific">Caenorhabditis angaria</name>
    <dbReference type="NCBI Taxonomy" id="860376"/>
    <lineage>
        <taxon>Eukaryota</taxon>
        <taxon>Metazoa</taxon>
        <taxon>Ecdysozoa</taxon>
        <taxon>Nematoda</taxon>
        <taxon>Chromadorea</taxon>
        <taxon>Rhabditida</taxon>
        <taxon>Rhabditina</taxon>
        <taxon>Rhabditomorpha</taxon>
        <taxon>Rhabditoidea</taxon>
        <taxon>Rhabditidae</taxon>
        <taxon>Peloderinae</taxon>
        <taxon>Caenorhabditis</taxon>
    </lineage>
</organism>
<dbReference type="GO" id="GO:0008270">
    <property type="term" value="F:zinc ion binding"/>
    <property type="evidence" value="ECO:0007669"/>
    <property type="project" value="UniProtKB-KW"/>
</dbReference>
<dbReference type="AlphaFoldDB" id="A0A9P1MVP6"/>
<dbReference type="InterPro" id="IPR018957">
    <property type="entry name" value="Znf_C3HC4_RING-type"/>
</dbReference>
<evidence type="ECO:0000313" key="6">
    <source>
        <dbReference type="EMBL" id="CAI5441999.1"/>
    </source>
</evidence>
<evidence type="ECO:0000256" key="4">
    <source>
        <dbReference type="PROSITE-ProRule" id="PRU00175"/>
    </source>
</evidence>
<dbReference type="SUPFAM" id="SSF57850">
    <property type="entry name" value="RING/U-box"/>
    <property type="match status" value="1"/>
</dbReference>
<dbReference type="Proteomes" id="UP001152747">
    <property type="component" value="Unassembled WGS sequence"/>
</dbReference>
<dbReference type="SMART" id="SM00184">
    <property type="entry name" value="RING"/>
    <property type="match status" value="2"/>
</dbReference>
<dbReference type="PROSITE" id="PS50089">
    <property type="entry name" value="ZF_RING_2"/>
    <property type="match status" value="1"/>
</dbReference>
<dbReference type="Pfam" id="PF00097">
    <property type="entry name" value="zf-C3HC4"/>
    <property type="match status" value="1"/>
</dbReference>
<proteinExistence type="predicted"/>
<feature type="domain" description="RING-type" evidence="5">
    <location>
        <begin position="5"/>
        <end position="43"/>
    </location>
</feature>
<keyword evidence="3" id="KW-0862">Zinc</keyword>